<keyword evidence="3" id="KW-0175">Coiled coil</keyword>
<dbReference type="PANTHER" id="PTHR46093:SF18">
    <property type="entry name" value="FIBRONECTIN TYPE-III DOMAIN-CONTAINING PROTEIN"/>
    <property type="match status" value="1"/>
</dbReference>
<proteinExistence type="predicted"/>
<accession>A0A8S1NED8</accession>
<comment type="caution">
    <text evidence="4">The sequence shown here is derived from an EMBL/GenBank/DDBJ whole genome shotgun (WGS) entry which is preliminary data.</text>
</comment>
<feature type="coiled-coil region" evidence="3">
    <location>
        <begin position="877"/>
        <end position="943"/>
    </location>
</feature>
<keyword evidence="5" id="KW-1185">Reference proteome</keyword>
<evidence type="ECO:0000313" key="5">
    <source>
        <dbReference type="Proteomes" id="UP000688137"/>
    </source>
</evidence>
<dbReference type="PANTHER" id="PTHR46093">
    <property type="entry name" value="ACYL-COA-BINDING DOMAIN-CONTAINING PROTEIN 5"/>
    <property type="match status" value="1"/>
</dbReference>
<protein>
    <submittedName>
        <fullName evidence="4">Uncharacterized protein</fullName>
    </submittedName>
</protein>
<evidence type="ECO:0000313" key="4">
    <source>
        <dbReference type="EMBL" id="CAD8085084.1"/>
    </source>
</evidence>
<evidence type="ECO:0000256" key="3">
    <source>
        <dbReference type="SAM" id="Coils"/>
    </source>
</evidence>
<gene>
    <name evidence="4" type="ORF">PPRIM_AZ9-3.1.T0730137</name>
</gene>
<name>A0A8S1NED8_PARPR</name>
<evidence type="ECO:0000256" key="1">
    <source>
        <dbReference type="ARBA" id="ARBA00022441"/>
    </source>
</evidence>
<keyword evidence="1" id="KW-0880">Kelch repeat</keyword>
<dbReference type="Proteomes" id="UP000688137">
    <property type="component" value="Unassembled WGS sequence"/>
</dbReference>
<dbReference type="Pfam" id="PF24681">
    <property type="entry name" value="Kelch_KLHDC2_KLHL20_DRC7"/>
    <property type="match status" value="4"/>
</dbReference>
<dbReference type="EMBL" id="CAJJDM010000076">
    <property type="protein sequence ID" value="CAD8085084.1"/>
    <property type="molecule type" value="Genomic_DNA"/>
</dbReference>
<keyword evidence="2" id="KW-0677">Repeat</keyword>
<sequence length="1072" mass="125179">MQQLFWKKIEIDNKKHGRPPKLEECVNLVYLIDQNRYLYFGGKNPFNIKDLQQEEKQPSPPKSDGISFKIGAPKQARVSSPFSNQECQDYVYILDPATYQWSIKKCTGKPPTRRTSAQVWYEAPLLYVYGGITYENKTVSDLYILNTEKFIWKRFFYLEGPPGRLHFGFSTQGIKKYLMGGASMPENLLMDDVWQLSFENVAWETQSLELPGITWEKLPFDDMPAIKAHTMIQVSDKELLVYGGFNKQKQCQDRCLLLDIETYDISQLELKGQSPGQRAFHELLVVKENLLCLFGGYNVNENQLKNSEPLNDLYLLNLNEGYWSKPIAGGYIPTPRFGYVMSCNQNEVHGEIMLLGGRMNDGTVDQCIYVLYELDMEAKDAWDEKDEKEKNKYDTYRELKKENKNITVPTLTLVFDEAEKIILEQKRTIGEKEKDLKQLQQNSLSLEQRAEKLQEQIDLFWKKIEIDNKKHGRPPKLEECVNLVYLIDQNRYLYFGGKNPFNIKDLQQEEKQPSPPKSDGISFKIGAPKQARVSSPFSNQECQDYVYILDPATYQWSIKKCTGKPPTRRTSAQVWYEAPLLYVYGGITYENKTVSDLYILNTEKFIWKRFFYLEGPPGRLHFGFSTQGIKKYLMGGASMPENLLMDDVWQLSFENVAWETQSLELPGITWEKLPFDDMPAIKAHTMIQVSDKELLVYGGFNKQKQCQDRCLLLDIETYDISQLELKGQSPGQRAFHELLVVKENLLCLFGGYNVNENQLKNSEPLNDLYLLNLNEGYWSKPIAGGYIPTPRFGYVMSCNQNEVHGEIMLLGGRMNDGTVDQCIYVLYELDMEAKDAWDEKDEKEKNKYDTYRELKKENKNITVPTLTLVFDEAEKIILEQKRTIGEKEKDLKQLQQNSLSLEQRAEKLQEQIDVGKLKMDQDLENTRIEITELNQKADQSQSTIDKILQLLAFERKKRKLMYRKALALEDLYRKTSLYIFEMDKVFVKGQSENLLETSINEDILNLIDQRKQEYKNILISFHKSFEERYKQEMQVRQQIRSNKDILKQFHNINEVYKKTLLKEDREYLDKKI</sequence>
<organism evidence="4 5">
    <name type="scientific">Paramecium primaurelia</name>
    <dbReference type="NCBI Taxonomy" id="5886"/>
    <lineage>
        <taxon>Eukaryota</taxon>
        <taxon>Sar</taxon>
        <taxon>Alveolata</taxon>
        <taxon>Ciliophora</taxon>
        <taxon>Intramacronucleata</taxon>
        <taxon>Oligohymenophorea</taxon>
        <taxon>Peniculida</taxon>
        <taxon>Parameciidae</taxon>
        <taxon>Paramecium</taxon>
    </lineage>
</organism>
<evidence type="ECO:0000256" key="2">
    <source>
        <dbReference type="ARBA" id="ARBA00022737"/>
    </source>
</evidence>
<dbReference type="AlphaFoldDB" id="A0A8S1NED8"/>
<reference evidence="4" key="1">
    <citation type="submission" date="2021-01" db="EMBL/GenBank/DDBJ databases">
        <authorList>
            <consortium name="Genoscope - CEA"/>
            <person name="William W."/>
        </authorList>
    </citation>
    <scope>NUCLEOTIDE SEQUENCE</scope>
</reference>
<feature type="coiled-coil region" evidence="3">
    <location>
        <begin position="422"/>
        <end position="456"/>
    </location>
</feature>